<protein>
    <submittedName>
        <fullName evidence="1">Uncharacterized protein</fullName>
    </submittedName>
</protein>
<sequence>MVITFTKLIVAPVISTGQRKDSNKMTANKDIY</sequence>
<dbReference type="AlphaFoldDB" id="A0A382BA00"/>
<evidence type="ECO:0000313" key="1">
    <source>
        <dbReference type="EMBL" id="SVB10598.1"/>
    </source>
</evidence>
<reference evidence="1" key="1">
    <citation type="submission" date="2018-05" db="EMBL/GenBank/DDBJ databases">
        <authorList>
            <person name="Lanie J.A."/>
            <person name="Ng W.-L."/>
            <person name="Kazmierczak K.M."/>
            <person name="Andrzejewski T.M."/>
            <person name="Davidsen T.M."/>
            <person name="Wayne K.J."/>
            <person name="Tettelin H."/>
            <person name="Glass J.I."/>
            <person name="Rusch D."/>
            <person name="Podicherti R."/>
            <person name="Tsui H.-C.T."/>
            <person name="Winkler M.E."/>
        </authorList>
    </citation>
    <scope>NUCLEOTIDE SEQUENCE</scope>
</reference>
<organism evidence="1">
    <name type="scientific">marine metagenome</name>
    <dbReference type="NCBI Taxonomy" id="408172"/>
    <lineage>
        <taxon>unclassified sequences</taxon>
        <taxon>metagenomes</taxon>
        <taxon>ecological metagenomes</taxon>
    </lineage>
</organism>
<proteinExistence type="predicted"/>
<accession>A0A382BA00</accession>
<dbReference type="EMBL" id="UINC01028855">
    <property type="protein sequence ID" value="SVB10598.1"/>
    <property type="molecule type" value="Genomic_DNA"/>
</dbReference>
<name>A0A382BA00_9ZZZZ</name>
<gene>
    <name evidence="1" type="ORF">METZ01_LOCUS163452</name>
</gene>